<dbReference type="InterPro" id="IPR039647">
    <property type="entry name" value="EF_hand_pair_protein_CML-like"/>
</dbReference>
<feature type="domain" description="EF-hand" evidence="4">
    <location>
        <begin position="158"/>
        <end position="193"/>
    </location>
</feature>
<gene>
    <name evidence="5" type="ORF">HINF_LOCUS42985</name>
    <name evidence="6" type="ORF">HINF_LOCUS5170</name>
</gene>
<evidence type="ECO:0000256" key="2">
    <source>
        <dbReference type="ARBA" id="ARBA00022737"/>
    </source>
</evidence>
<evidence type="ECO:0000313" key="5">
    <source>
        <dbReference type="EMBL" id="CAI9955340.1"/>
    </source>
</evidence>
<dbReference type="PROSITE" id="PS50222">
    <property type="entry name" value="EF_HAND_2"/>
    <property type="match status" value="4"/>
</dbReference>
<evidence type="ECO:0000256" key="1">
    <source>
        <dbReference type="ARBA" id="ARBA00022723"/>
    </source>
</evidence>
<dbReference type="AlphaFoldDB" id="A0AA86QP27"/>
<keyword evidence="2" id="KW-0677">Repeat</keyword>
<evidence type="ECO:0000313" key="7">
    <source>
        <dbReference type="Proteomes" id="UP001642409"/>
    </source>
</evidence>
<feature type="domain" description="EF-hand" evidence="4">
    <location>
        <begin position="197"/>
        <end position="232"/>
    </location>
</feature>
<feature type="domain" description="EF-hand" evidence="4">
    <location>
        <begin position="282"/>
        <end position="317"/>
    </location>
</feature>
<sequence>MNDEQVDMRQDQLSNNTIECNPSGPKRYFTLTIKPYLISILQLVAYKRGIPRSIRIRRGSIHSYVSTPWLFRGYNVQTCSFFGQIANPTQKSRTQPRRCFSSQDFCVASWLYPRYTRRCFQKSLTSVIPDIQHFSGRLLSTPSIQMQQGNNCCQEKKECCEKAKATFEQMDANKDGFVSFQELITFMEQSECKGKDCCKEQAKATFDKFDADHNGLLDFKEFCEMMKEIHHQKEEKCCGEKKECCEKAKATFEQTDANKDGFVSFQELITFMEQSECKGKDCCKEQAKATFDKFDADHNGLLDFKEFCEMMKDIHHQKEQQCCQKK</sequence>
<dbReference type="Proteomes" id="UP001642409">
    <property type="component" value="Unassembled WGS sequence"/>
</dbReference>
<dbReference type="SMART" id="SM00054">
    <property type="entry name" value="EFh"/>
    <property type="match status" value="4"/>
</dbReference>
<accession>A0AA86QP27</accession>
<dbReference type="PANTHER" id="PTHR10891">
    <property type="entry name" value="EF-HAND CALCIUM-BINDING DOMAIN CONTAINING PROTEIN"/>
    <property type="match status" value="1"/>
</dbReference>
<evidence type="ECO:0000259" key="4">
    <source>
        <dbReference type="PROSITE" id="PS50222"/>
    </source>
</evidence>
<dbReference type="EMBL" id="CAXDID020000010">
    <property type="protein sequence ID" value="CAL5979023.1"/>
    <property type="molecule type" value="Genomic_DNA"/>
</dbReference>
<evidence type="ECO:0000313" key="6">
    <source>
        <dbReference type="EMBL" id="CAL5979023.1"/>
    </source>
</evidence>
<protein>
    <recommendedName>
        <fullName evidence="4">EF-hand domain-containing protein</fullName>
    </recommendedName>
</protein>
<keyword evidence="3" id="KW-0106">Calcium</keyword>
<dbReference type="EMBL" id="CATOUU010000865">
    <property type="protein sequence ID" value="CAI9955340.1"/>
    <property type="molecule type" value="Genomic_DNA"/>
</dbReference>
<dbReference type="Pfam" id="PF13499">
    <property type="entry name" value="EF-hand_7"/>
    <property type="match status" value="2"/>
</dbReference>
<reference evidence="5" key="1">
    <citation type="submission" date="2023-06" db="EMBL/GenBank/DDBJ databases">
        <authorList>
            <person name="Kurt Z."/>
        </authorList>
    </citation>
    <scope>NUCLEOTIDE SEQUENCE</scope>
</reference>
<keyword evidence="1" id="KW-0479">Metal-binding</keyword>
<organism evidence="5">
    <name type="scientific">Hexamita inflata</name>
    <dbReference type="NCBI Taxonomy" id="28002"/>
    <lineage>
        <taxon>Eukaryota</taxon>
        <taxon>Metamonada</taxon>
        <taxon>Diplomonadida</taxon>
        <taxon>Hexamitidae</taxon>
        <taxon>Hexamitinae</taxon>
        <taxon>Hexamita</taxon>
    </lineage>
</organism>
<keyword evidence="7" id="KW-1185">Reference proteome</keyword>
<dbReference type="CDD" id="cd00051">
    <property type="entry name" value="EFh"/>
    <property type="match status" value="2"/>
</dbReference>
<dbReference type="PROSITE" id="PS00018">
    <property type="entry name" value="EF_HAND_1"/>
    <property type="match status" value="4"/>
</dbReference>
<dbReference type="Gene3D" id="1.10.238.10">
    <property type="entry name" value="EF-hand"/>
    <property type="match status" value="2"/>
</dbReference>
<dbReference type="InterPro" id="IPR018247">
    <property type="entry name" value="EF_Hand_1_Ca_BS"/>
</dbReference>
<evidence type="ECO:0000256" key="3">
    <source>
        <dbReference type="ARBA" id="ARBA00022837"/>
    </source>
</evidence>
<proteinExistence type="predicted"/>
<dbReference type="SUPFAM" id="SSF47473">
    <property type="entry name" value="EF-hand"/>
    <property type="match status" value="1"/>
</dbReference>
<reference evidence="6 7" key="2">
    <citation type="submission" date="2024-07" db="EMBL/GenBank/DDBJ databases">
        <authorList>
            <person name="Akdeniz Z."/>
        </authorList>
    </citation>
    <scope>NUCLEOTIDE SEQUENCE [LARGE SCALE GENOMIC DNA]</scope>
</reference>
<dbReference type="InterPro" id="IPR002048">
    <property type="entry name" value="EF_hand_dom"/>
</dbReference>
<dbReference type="GO" id="GO:0005509">
    <property type="term" value="F:calcium ion binding"/>
    <property type="evidence" value="ECO:0007669"/>
    <property type="project" value="InterPro"/>
</dbReference>
<dbReference type="InterPro" id="IPR011992">
    <property type="entry name" value="EF-hand-dom_pair"/>
</dbReference>
<comment type="caution">
    <text evidence="5">The sequence shown here is derived from an EMBL/GenBank/DDBJ whole genome shotgun (WGS) entry which is preliminary data.</text>
</comment>
<name>A0AA86QP27_9EUKA</name>
<feature type="domain" description="EF-hand" evidence="4">
    <location>
        <begin position="243"/>
        <end position="278"/>
    </location>
</feature>